<dbReference type="PANTHER" id="PTHR30461:SF23">
    <property type="entry name" value="DNA RECOMBINASE-RELATED"/>
    <property type="match status" value="1"/>
</dbReference>
<dbReference type="PANTHER" id="PTHR30461">
    <property type="entry name" value="DNA-INVERTASE FROM LAMBDOID PROPHAGE"/>
    <property type="match status" value="1"/>
</dbReference>
<dbReference type="eggNOG" id="COG1961">
    <property type="taxonomic scope" value="Bacteria"/>
</dbReference>
<dbReference type="KEGG" id="fra:Francci3_2551"/>
<dbReference type="Gene3D" id="3.40.50.1390">
    <property type="entry name" value="Resolvase, N-terminal catalytic domain"/>
    <property type="match status" value="1"/>
</dbReference>
<dbReference type="InterPro" id="IPR011109">
    <property type="entry name" value="DNA_bind_recombinase_dom"/>
</dbReference>
<evidence type="ECO:0000313" key="2">
    <source>
        <dbReference type="EMBL" id="ABD11915.1"/>
    </source>
</evidence>
<protein>
    <submittedName>
        <fullName evidence="2">Recombinase</fullName>
    </submittedName>
</protein>
<dbReference type="InterPro" id="IPR025827">
    <property type="entry name" value="Zn_ribbon_recom_dom"/>
</dbReference>
<accession>Q2J9X7</accession>
<sequence length="412" mass="45706">MYEGALEDLKRGATKTGKPLDGLIVSDVDRLTRDPRHLEDAIDVVVQYGRPVIDISGTLDLLTDNGRSVARIVVALKNQQSADTSRRVRTAHRELAKAGVPVGGYRPFGWEPDKRTIRKAEADMIVVGADEILAGVGTHTLCRRWNELGILTTRGHQWQRQVMKNMYLSPRLAGYRVHGPTTVPLEQRYACTVDGQPVMGLQGHILDVEVWEKVVAKLRDPARTGNQNIHIGGRKYLLSGIIRCAYCGARLTGGWDKGWKKHHYSCRPVTAGGCGSVAVTGHHVDELVTNLVLAYLANRDVEAESGPWPKAAEAEIAEIMAAWRETKRGGTRALQMVEELEGDVAKLRGERNDWLRAHSGPQLTNVASSWPRLEVEQRRDIIATVIEAVVLSKADGPKNRFDPDRITVIWRP</sequence>
<gene>
    <name evidence="2" type="ordered locus">Francci3_2551</name>
</gene>
<dbReference type="PhylomeDB" id="Q2J9X7"/>
<dbReference type="Pfam" id="PF13408">
    <property type="entry name" value="Zn_ribbon_recom"/>
    <property type="match status" value="1"/>
</dbReference>
<dbReference type="PROSITE" id="PS51737">
    <property type="entry name" value="RECOMBINASE_DNA_BIND"/>
    <property type="match status" value="1"/>
</dbReference>
<dbReference type="AlphaFoldDB" id="Q2J9X7"/>
<dbReference type="InterPro" id="IPR038109">
    <property type="entry name" value="DNA_bind_recomb_sf"/>
</dbReference>
<dbReference type="Proteomes" id="UP000001937">
    <property type="component" value="Chromosome"/>
</dbReference>
<dbReference type="STRING" id="106370.Francci3_2551"/>
<dbReference type="Gene3D" id="3.90.1750.20">
    <property type="entry name" value="Putative Large Serine Recombinase, Chain B, Domain 2"/>
    <property type="match status" value="1"/>
</dbReference>
<dbReference type="HOGENOM" id="CLU_010686_18_18_11"/>
<dbReference type="InterPro" id="IPR006119">
    <property type="entry name" value="Resolv_N"/>
</dbReference>
<dbReference type="GO" id="GO:0003677">
    <property type="term" value="F:DNA binding"/>
    <property type="evidence" value="ECO:0007669"/>
    <property type="project" value="InterPro"/>
</dbReference>
<dbReference type="SUPFAM" id="SSF53041">
    <property type="entry name" value="Resolvase-like"/>
    <property type="match status" value="1"/>
</dbReference>
<feature type="domain" description="Recombinase" evidence="1">
    <location>
        <begin position="107"/>
        <end position="224"/>
    </location>
</feature>
<proteinExistence type="predicted"/>
<organism evidence="2 3">
    <name type="scientific">Frankia casuarinae (strain DSM 45818 / CECT 9043 / HFP020203 / CcI3)</name>
    <dbReference type="NCBI Taxonomy" id="106370"/>
    <lineage>
        <taxon>Bacteria</taxon>
        <taxon>Bacillati</taxon>
        <taxon>Actinomycetota</taxon>
        <taxon>Actinomycetes</taxon>
        <taxon>Frankiales</taxon>
        <taxon>Frankiaceae</taxon>
        <taxon>Frankia</taxon>
    </lineage>
</organism>
<dbReference type="InterPro" id="IPR036162">
    <property type="entry name" value="Resolvase-like_N_sf"/>
</dbReference>
<dbReference type="InterPro" id="IPR050639">
    <property type="entry name" value="SSR_resolvase"/>
</dbReference>
<evidence type="ECO:0000259" key="1">
    <source>
        <dbReference type="PROSITE" id="PS51737"/>
    </source>
</evidence>
<name>Q2J9X7_FRACC</name>
<dbReference type="Pfam" id="PF00239">
    <property type="entry name" value="Resolvase"/>
    <property type="match status" value="1"/>
</dbReference>
<keyword evidence="3" id="KW-1185">Reference proteome</keyword>
<evidence type="ECO:0000313" key="3">
    <source>
        <dbReference type="Proteomes" id="UP000001937"/>
    </source>
</evidence>
<dbReference type="EMBL" id="CP000249">
    <property type="protein sequence ID" value="ABD11915.1"/>
    <property type="molecule type" value="Genomic_DNA"/>
</dbReference>
<dbReference type="Pfam" id="PF07508">
    <property type="entry name" value="Recombinase"/>
    <property type="match status" value="1"/>
</dbReference>
<reference evidence="2 3" key="1">
    <citation type="journal article" date="2007" name="Genome Res.">
        <title>Genome characteristics of facultatively symbiotic Frankia sp. strains reflect host range and host plant biogeography.</title>
        <authorList>
            <person name="Normand P."/>
            <person name="Lapierre P."/>
            <person name="Tisa L.S."/>
            <person name="Gogarten J.P."/>
            <person name="Alloisio N."/>
            <person name="Bagnarol E."/>
            <person name="Bassi C.A."/>
            <person name="Berry A.M."/>
            <person name="Bickhart D.M."/>
            <person name="Choisne N."/>
            <person name="Couloux A."/>
            <person name="Cournoyer B."/>
            <person name="Cruveiller S."/>
            <person name="Daubin V."/>
            <person name="Demange N."/>
            <person name="Francino M.P."/>
            <person name="Goltsman E."/>
            <person name="Huang Y."/>
            <person name="Kopp O.R."/>
            <person name="Labarre L."/>
            <person name="Lapidus A."/>
            <person name="Lavire C."/>
            <person name="Marechal J."/>
            <person name="Martinez M."/>
            <person name="Mastronunzio J.E."/>
            <person name="Mullin B.C."/>
            <person name="Niemann J."/>
            <person name="Pujic P."/>
            <person name="Rawnsley T."/>
            <person name="Rouy Z."/>
            <person name="Schenowitz C."/>
            <person name="Sellstedt A."/>
            <person name="Tavares F."/>
            <person name="Tomkins J.P."/>
            <person name="Vallenet D."/>
            <person name="Valverde C."/>
            <person name="Wall L.G."/>
            <person name="Wang Y."/>
            <person name="Medigue C."/>
            <person name="Benson D.R."/>
        </authorList>
    </citation>
    <scope>NUCLEOTIDE SEQUENCE [LARGE SCALE GENOMIC DNA]</scope>
    <source>
        <strain evidence="3">DSM 45818 / CECT 9043 / CcI3</strain>
    </source>
</reference>
<dbReference type="GO" id="GO:0000150">
    <property type="term" value="F:DNA strand exchange activity"/>
    <property type="evidence" value="ECO:0007669"/>
    <property type="project" value="InterPro"/>
</dbReference>